<reference evidence="6 7" key="1">
    <citation type="journal article" date="2004" name="Nature">
        <title>Genome evolution in yeasts.</title>
        <authorList>
            <consortium name="Genolevures"/>
            <person name="Dujon B."/>
            <person name="Sherman D."/>
            <person name="Fischer G."/>
            <person name="Durrens P."/>
            <person name="Casaregola S."/>
            <person name="Lafontaine I."/>
            <person name="de Montigny J."/>
            <person name="Marck C."/>
            <person name="Neuveglise C."/>
            <person name="Talla E."/>
            <person name="Goffard N."/>
            <person name="Frangeul L."/>
            <person name="Aigle M."/>
            <person name="Anthouard V."/>
            <person name="Babour A."/>
            <person name="Barbe V."/>
            <person name="Barnay S."/>
            <person name="Blanchin S."/>
            <person name="Beckerich J.M."/>
            <person name="Beyne E."/>
            <person name="Bleykasten C."/>
            <person name="Boisrame A."/>
            <person name="Boyer J."/>
            <person name="Cattolico L."/>
            <person name="Confanioleri F."/>
            <person name="de Daruvar A."/>
            <person name="Despons L."/>
            <person name="Fabre E."/>
            <person name="Fairhead C."/>
            <person name="Ferry-Dumazet H."/>
            <person name="Groppi A."/>
            <person name="Hantraye F."/>
            <person name="Hennequin C."/>
            <person name="Jauniaux N."/>
            <person name="Joyet P."/>
            <person name="Kachouri R."/>
            <person name="Kerrest A."/>
            <person name="Koszul R."/>
            <person name="Lemaire M."/>
            <person name="Lesur I."/>
            <person name="Ma L."/>
            <person name="Muller H."/>
            <person name="Nicaud J.M."/>
            <person name="Nikolski M."/>
            <person name="Oztas S."/>
            <person name="Ozier-Kalogeropoulos O."/>
            <person name="Pellenz S."/>
            <person name="Potier S."/>
            <person name="Richard G.F."/>
            <person name="Straub M.L."/>
            <person name="Suleau A."/>
            <person name="Swennene D."/>
            <person name="Tekaia F."/>
            <person name="Wesolowski-Louvel M."/>
            <person name="Westhof E."/>
            <person name="Wirth B."/>
            <person name="Zeniou-Meyer M."/>
            <person name="Zivanovic I."/>
            <person name="Bolotin-Fukuhara M."/>
            <person name="Thierry A."/>
            <person name="Bouchier C."/>
            <person name="Caudron B."/>
            <person name="Scarpelli C."/>
            <person name="Gaillardin C."/>
            <person name="Weissenbach J."/>
            <person name="Wincker P."/>
            <person name="Souciet J.L."/>
        </authorList>
    </citation>
    <scope>NUCLEOTIDE SEQUENCE [LARGE SCALE GENOMIC DNA]</scope>
    <source>
        <strain evidence="7">ATCC 8585 / CBS 2359 / DSM 70799 / NBRC 1267 / NRRL Y-1140 / WM37</strain>
    </source>
</reference>
<dbReference type="RefSeq" id="XP_452738.1">
    <property type="nucleotide sequence ID" value="XM_452738.1"/>
</dbReference>
<feature type="transmembrane region" description="Helical" evidence="5">
    <location>
        <begin position="154"/>
        <end position="170"/>
    </location>
</feature>
<dbReference type="Proteomes" id="UP000000598">
    <property type="component" value="Chromosome C"/>
</dbReference>
<keyword evidence="4 5" id="KW-0472">Membrane</keyword>
<organism evidence="6 7">
    <name type="scientific">Kluyveromyces lactis (strain ATCC 8585 / CBS 2359 / DSM 70799 / NBRC 1267 / NRRL Y-1140 / WM37)</name>
    <name type="common">Yeast</name>
    <name type="synonym">Candida sphaerica</name>
    <dbReference type="NCBI Taxonomy" id="284590"/>
    <lineage>
        <taxon>Eukaryota</taxon>
        <taxon>Fungi</taxon>
        <taxon>Dikarya</taxon>
        <taxon>Ascomycota</taxon>
        <taxon>Saccharomycotina</taxon>
        <taxon>Saccharomycetes</taxon>
        <taxon>Saccharomycetales</taxon>
        <taxon>Saccharomycetaceae</taxon>
        <taxon>Kluyveromyces</taxon>
    </lineage>
</organism>
<dbReference type="GO" id="GO:0005794">
    <property type="term" value="C:Golgi apparatus"/>
    <property type="evidence" value="ECO:0007669"/>
    <property type="project" value="TreeGrafter"/>
</dbReference>
<evidence type="ECO:0000313" key="6">
    <source>
        <dbReference type="EMBL" id="CAH01589.1"/>
    </source>
</evidence>
<dbReference type="InParanoid" id="Q6CTK1"/>
<dbReference type="SMART" id="SM01160">
    <property type="entry name" value="DUF1751"/>
    <property type="match status" value="1"/>
</dbReference>
<dbReference type="AlphaFoldDB" id="Q6CTK1"/>
<gene>
    <name evidence="6" type="ORF">KLLA0_C12111g</name>
</gene>
<dbReference type="GO" id="GO:0006890">
    <property type="term" value="P:retrograde vesicle-mediated transport, Golgi to endoplasmic reticulum"/>
    <property type="evidence" value="ECO:0007669"/>
    <property type="project" value="InterPro"/>
</dbReference>
<accession>Q6CTK1</accession>
<keyword evidence="3 5" id="KW-1133">Transmembrane helix</keyword>
<feature type="transmembrane region" description="Helical" evidence="5">
    <location>
        <begin position="215"/>
        <end position="232"/>
    </location>
</feature>
<dbReference type="KEGG" id="kla:KLLA0_C12111g"/>
<dbReference type="GeneID" id="2891944"/>
<evidence type="ECO:0000256" key="1">
    <source>
        <dbReference type="ARBA" id="ARBA00004141"/>
    </source>
</evidence>
<evidence type="ECO:0000313" key="7">
    <source>
        <dbReference type="Proteomes" id="UP000000598"/>
    </source>
</evidence>
<dbReference type="GO" id="GO:0016020">
    <property type="term" value="C:membrane"/>
    <property type="evidence" value="ECO:0007669"/>
    <property type="project" value="UniProtKB-SubCell"/>
</dbReference>
<evidence type="ECO:0000256" key="5">
    <source>
        <dbReference type="SAM" id="Phobius"/>
    </source>
</evidence>
<feature type="transmembrane region" description="Helical" evidence="5">
    <location>
        <begin position="28"/>
        <end position="48"/>
    </location>
</feature>
<dbReference type="Pfam" id="PF08551">
    <property type="entry name" value="DUF1751"/>
    <property type="match status" value="1"/>
</dbReference>
<dbReference type="EMBL" id="CR382123">
    <property type="protein sequence ID" value="CAH01589.1"/>
    <property type="molecule type" value="Genomic_DNA"/>
</dbReference>
<protein>
    <submittedName>
        <fullName evidence="6">KLLA0C12111p</fullName>
    </submittedName>
</protein>
<dbReference type="InterPro" id="IPR013861">
    <property type="entry name" value="TMEM115/Pdh1/Rbl19"/>
</dbReference>
<dbReference type="FunCoup" id="Q6CTK1">
    <property type="interactions" value="639"/>
</dbReference>
<dbReference type="PANTHER" id="PTHR13377:SF3">
    <property type="entry name" value="TRANSMEMBRANE PROTEIN 115"/>
    <property type="match status" value="1"/>
</dbReference>
<dbReference type="HOGENOM" id="CLU_043563_1_0_1"/>
<dbReference type="OMA" id="EIHFWEV"/>
<evidence type="ECO:0000256" key="4">
    <source>
        <dbReference type="ARBA" id="ARBA00023136"/>
    </source>
</evidence>
<keyword evidence="7" id="KW-1185">Reference proteome</keyword>
<feature type="transmembrane region" description="Helical" evidence="5">
    <location>
        <begin position="190"/>
        <end position="209"/>
    </location>
</feature>
<evidence type="ECO:0000256" key="2">
    <source>
        <dbReference type="ARBA" id="ARBA00022692"/>
    </source>
</evidence>
<feature type="transmembrane region" description="Helical" evidence="5">
    <location>
        <begin position="120"/>
        <end position="142"/>
    </location>
</feature>
<proteinExistence type="predicted"/>
<comment type="subcellular location">
    <subcellularLocation>
        <location evidence="1">Membrane</location>
        <topology evidence="1">Multi-pass membrane protein</topology>
    </subcellularLocation>
</comment>
<name>Q6CTK1_KLULA</name>
<keyword evidence="2 5" id="KW-0812">Transmembrane</keyword>
<sequence length="346" mass="40372">MKFVSRHFDIYFPDAALDLGGIPPATGWLTFTYVAWTIALSIVRTRYIKEALSNDMDPRLVIVPFVQMVPNRVFYNPLSLVFSNLVDIEPWKFLLNFFNLLIGGSFIERFWQSPRELAKFVLILGTITNLIVVLITIILSMFSSAIRLDLPLDGNYTILVGFPIIYKQLFPETTIFETKNLPFISKNFRFKLLPIFTLLVLSFVQLLWFHHFSQLLSIWITFFTCYFYLRFYQRLPASMAEDAEFEVVGDASETFQLIYFFPDLVKPVLEPIFDYLYQKFIVDWRIATPFRVYDIEQANILAQKRGAKPVEGSEAEERRKKLALQVLEERLLDNKNTESSTPQNDV</sequence>
<dbReference type="eggNOG" id="KOG2890">
    <property type="taxonomic scope" value="Eukaryota"/>
</dbReference>
<dbReference type="PANTHER" id="PTHR13377">
    <property type="entry name" value="PLACENTAL PROTEIN 6"/>
    <property type="match status" value="1"/>
</dbReference>
<dbReference type="PaxDb" id="284590-Q6CTK1"/>
<dbReference type="STRING" id="284590.Q6CTK1"/>
<evidence type="ECO:0000256" key="3">
    <source>
        <dbReference type="ARBA" id="ARBA00022989"/>
    </source>
</evidence>